<dbReference type="PANTHER" id="PTHR11138">
    <property type="entry name" value="METHIONYL-TRNA FORMYLTRANSFERASE"/>
    <property type="match status" value="1"/>
</dbReference>
<dbReference type="GO" id="GO:0004479">
    <property type="term" value="F:methionyl-tRNA formyltransferase activity"/>
    <property type="evidence" value="ECO:0007669"/>
    <property type="project" value="UniProtKB-EC"/>
</dbReference>
<accession>A0ABD5ZEE0</accession>
<dbReference type="Pfam" id="PF02911">
    <property type="entry name" value="Formyl_trans_C"/>
    <property type="match status" value="1"/>
</dbReference>
<feature type="domain" description="Formyl transferase N-terminal" evidence="1">
    <location>
        <begin position="24"/>
        <end position="170"/>
    </location>
</feature>
<evidence type="ECO:0000259" key="2">
    <source>
        <dbReference type="Pfam" id="PF02911"/>
    </source>
</evidence>
<dbReference type="SUPFAM" id="SSF50486">
    <property type="entry name" value="FMT C-terminal domain-like"/>
    <property type="match status" value="1"/>
</dbReference>
<evidence type="ECO:0000259" key="1">
    <source>
        <dbReference type="Pfam" id="PF00551"/>
    </source>
</evidence>
<proteinExistence type="predicted"/>
<dbReference type="EC" id="2.1.2.9" evidence="3"/>
<sequence>MRAVFVTHNNIGRTCLKALIECGAEVPAVYTQPEKGSLSDQISLEPFCEEHDIDLYRTESVNDQETREQIASYDPEYLFVIGWSRLVNQSVLDIPSVTALGMHPAPLPRGRGRAPIAWSLIKGLDTTAMSFFHLVEEADAGDLVAQHEIDIDIEDDAASLYEKVRLAAGQFIRDTYDELAAHDVTRIEQDESNATWWPKRTPRHGLVDWVRSPRKLYDWIRGQSHPYPGAYSYLDGTKVRLWSARPPSEEPVFGVPGEILAVNGDGIEIAAWEGSLVVDRVQVGDDEEVSGAELIESYEFEIGQRFENARDILGE</sequence>
<reference evidence="3 4" key="1">
    <citation type="journal article" date="2019" name="Int. J. Syst. Evol. Microbiol.">
        <title>The Global Catalogue of Microorganisms (GCM) 10K type strain sequencing project: providing services to taxonomists for standard genome sequencing and annotation.</title>
        <authorList>
            <consortium name="The Broad Institute Genomics Platform"/>
            <consortium name="The Broad Institute Genome Sequencing Center for Infectious Disease"/>
            <person name="Wu L."/>
            <person name="Ma J."/>
        </authorList>
    </citation>
    <scope>NUCLEOTIDE SEQUENCE [LARGE SCALE GENOMIC DNA]</scope>
    <source>
        <strain evidence="3 4">DSM 29988</strain>
    </source>
</reference>
<comment type="caution">
    <text evidence="3">The sequence shown here is derived from an EMBL/GenBank/DDBJ whole genome shotgun (WGS) entry which is preliminary data.</text>
</comment>
<dbReference type="EMBL" id="JBHTAA010000005">
    <property type="protein sequence ID" value="MFC7203581.1"/>
    <property type="molecule type" value="Genomic_DNA"/>
</dbReference>
<keyword evidence="3" id="KW-0808">Transferase</keyword>
<dbReference type="InterPro" id="IPR036477">
    <property type="entry name" value="Formyl_transf_N_sf"/>
</dbReference>
<gene>
    <name evidence="3" type="ORF">ACFQJC_08650</name>
</gene>
<protein>
    <submittedName>
        <fullName evidence="3">Methionyl-tRNA formyltransferase</fullName>
        <ecNumber evidence="3">2.1.2.9</ecNumber>
    </submittedName>
</protein>
<dbReference type="RefSeq" id="WP_390222920.1">
    <property type="nucleotide sequence ID" value="NZ_JBHTAA010000005.1"/>
</dbReference>
<evidence type="ECO:0000313" key="3">
    <source>
        <dbReference type="EMBL" id="MFC7203581.1"/>
    </source>
</evidence>
<dbReference type="Pfam" id="PF00551">
    <property type="entry name" value="Formyl_trans_N"/>
    <property type="match status" value="1"/>
</dbReference>
<dbReference type="AlphaFoldDB" id="A0ABD5ZEE0"/>
<feature type="domain" description="Formyl transferase C-terminal" evidence="2">
    <location>
        <begin position="201"/>
        <end position="298"/>
    </location>
</feature>
<keyword evidence="4" id="KW-1185">Reference proteome</keyword>
<dbReference type="PANTHER" id="PTHR11138:SF5">
    <property type="entry name" value="METHIONYL-TRNA FORMYLTRANSFERASE, MITOCHONDRIAL"/>
    <property type="match status" value="1"/>
</dbReference>
<dbReference type="InterPro" id="IPR011034">
    <property type="entry name" value="Formyl_transferase-like_C_sf"/>
</dbReference>
<name>A0ABD5ZEE0_9EURY</name>
<dbReference type="InterPro" id="IPR002376">
    <property type="entry name" value="Formyl_transf_N"/>
</dbReference>
<dbReference type="InterPro" id="IPR005793">
    <property type="entry name" value="Formyl_trans_C"/>
</dbReference>
<dbReference type="SUPFAM" id="SSF53328">
    <property type="entry name" value="Formyltransferase"/>
    <property type="match status" value="1"/>
</dbReference>
<dbReference type="Gene3D" id="3.40.50.12230">
    <property type="match status" value="1"/>
</dbReference>
<evidence type="ECO:0000313" key="4">
    <source>
        <dbReference type="Proteomes" id="UP001596481"/>
    </source>
</evidence>
<dbReference type="Proteomes" id="UP001596481">
    <property type="component" value="Unassembled WGS sequence"/>
</dbReference>
<organism evidence="3 4">
    <name type="scientific">Haloferax namakaokahaiae</name>
    <dbReference type="NCBI Taxonomy" id="1748331"/>
    <lineage>
        <taxon>Archaea</taxon>
        <taxon>Methanobacteriati</taxon>
        <taxon>Methanobacteriota</taxon>
        <taxon>Stenosarchaea group</taxon>
        <taxon>Halobacteria</taxon>
        <taxon>Halobacteriales</taxon>
        <taxon>Haloferacaceae</taxon>
        <taxon>Haloferax</taxon>
    </lineage>
</organism>